<dbReference type="InterPro" id="IPR002758">
    <property type="entry name" value="Cation_antiport_E"/>
</dbReference>
<feature type="transmembrane region" description="Helical" evidence="7">
    <location>
        <begin position="49"/>
        <end position="70"/>
    </location>
</feature>
<dbReference type="GO" id="GO:0008324">
    <property type="term" value="F:monoatomic cation transmembrane transporter activity"/>
    <property type="evidence" value="ECO:0007669"/>
    <property type="project" value="InterPro"/>
</dbReference>
<gene>
    <name evidence="8" type="ORF">F8A88_00890</name>
</gene>
<evidence type="ECO:0000256" key="4">
    <source>
        <dbReference type="ARBA" id="ARBA00022692"/>
    </source>
</evidence>
<keyword evidence="5 7" id="KW-1133">Transmembrane helix</keyword>
<name>A0A6N6N482_9BACT</name>
<keyword evidence="4 7" id="KW-0812">Transmembrane</keyword>
<dbReference type="PANTHER" id="PTHR34584:SF1">
    <property type="entry name" value="NA(+)_H(+) ANTIPORTER SUBUNIT E1"/>
    <property type="match status" value="1"/>
</dbReference>
<dbReference type="Proteomes" id="UP000438699">
    <property type="component" value="Unassembled WGS sequence"/>
</dbReference>
<protein>
    <submittedName>
        <fullName evidence="8">Na+/H+ antiporter subunit E</fullName>
    </submittedName>
</protein>
<comment type="caution">
    <text evidence="8">The sequence shown here is derived from an EMBL/GenBank/DDBJ whole genome shotgun (WGS) entry which is preliminary data.</text>
</comment>
<keyword evidence="3" id="KW-1003">Cell membrane</keyword>
<sequence length="185" mass="20962">MRQSIPMSVQKKTPDQPTPARKMSFLLDIGMRFFMLFGLWVLLSGMLDAFHLALGALSSAFIILISYSFFPKELILWRRPSCIWSIFIFILWLLVEIIKANAAMLRLVFRKDITAHMEPDIVNLQTRLRNPMALTVFANSITLTPGTISVTVNGKGEFSVHTIDSKSAENLPGEMERKIGRIFGE</sequence>
<evidence type="ECO:0000256" key="7">
    <source>
        <dbReference type="SAM" id="Phobius"/>
    </source>
</evidence>
<accession>A0A6N6N482</accession>
<organism evidence="8 9">
    <name type="scientific">Pseudodesulfovibrio senegalensis</name>
    <dbReference type="NCBI Taxonomy" id="1721087"/>
    <lineage>
        <taxon>Bacteria</taxon>
        <taxon>Pseudomonadati</taxon>
        <taxon>Thermodesulfobacteriota</taxon>
        <taxon>Desulfovibrionia</taxon>
        <taxon>Desulfovibrionales</taxon>
        <taxon>Desulfovibrionaceae</taxon>
    </lineage>
</organism>
<comment type="subcellular location">
    <subcellularLocation>
        <location evidence="1">Cell membrane</location>
        <topology evidence="1">Multi-pass membrane protein</topology>
    </subcellularLocation>
</comment>
<comment type="similarity">
    <text evidence="2">Belongs to the CPA3 antiporters (TC 2.A.63) subunit E family.</text>
</comment>
<evidence type="ECO:0000256" key="6">
    <source>
        <dbReference type="ARBA" id="ARBA00023136"/>
    </source>
</evidence>
<feature type="transmembrane region" description="Helical" evidence="7">
    <location>
        <begin position="25"/>
        <end position="43"/>
    </location>
</feature>
<reference evidence="8 9" key="1">
    <citation type="journal article" date="2017" name="Int. J. Syst. Evol. Microbiol.">
        <title>Desulfovibrio senegalensis sp. nov., a mesophilic sulfate reducer isolated from marine sediment.</title>
        <authorList>
            <person name="Thioye A."/>
            <person name="Gam Z.B.A."/>
            <person name="Mbengue M."/>
            <person name="Cayol J.L."/>
            <person name="Joseph-Bartoli M."/>
            <person name="Toure-Kane C."/>
            <person name="Labat M."/>
        </authorList>
    </citation>
    <scope>NUCLEOTIDE SEQUENCE [LARGE SCALE GENOMIC DNA]</scope>
    <source>
        <strain evidence="8 9">DSM 101509</strain>
    </source>
</reference>
<dbReference type="GO" id="GO:0005886">
    <property type="term" value="C:plasma membrane"/>
    <property type="evidence" value="ECO:0007669"/>
    <property type="project" value="UniProtKB-SubCell"/>
</dbReference>
<dbReference type="Pfam" id="PF01899">
    <property type="entry name" value="MNHE"/>
    <property type="match status" value="1"/>
</dbReference>
<evidence type="ECO:0000256" key="1">
    <source>
        <dbReference type="ARBA" id="ARBA00004651"/>
    </source>
</evidence>
<evidence type="ECO:0000256" key="5">
    <source>
        <dbReference type="ARBA" id="ARBA00022989"/>
    </source>
</evidence>
<keyword evidence="6 7" id="KW-0472">Membrane</keyword>
<evidence type="ECO:0000256" key="3">
    <source>
        <dbReference type="ARBA" id="ARBA00022475"/>
    </source>
</evidence>
<dbReference type="PANTHER" id="PTHR34584">
    <property type="entry name" value="NA(+)/H(+) ANTIPORTER SUBUNIT E1"/>
    <property type="match status" value="1"/>
</dbReference>
<evidence type="ECO:0000313" key="8">
    <source>
        <dbReference type="EMBL" id="KAB1442864.1"/>
    </source>
</evidence>
<evidence type="ECO:0000256" key="2">
    <source>
        <dbReference type="ARBA" id="ARBA00006228"/>
    </source>
</evidence>
<feature type="transmembrane region" description="Helical" evidence="7">
    <location>
        <begin position="82"/>
        <end position="109"/>
    </location>
</feature>
<proteinExistence type="inferred from homology"/>
<dbReference type="PIRSF" id="PIRSF019239">
    <property type="entry name" value="MrpE"/>
    <property type="match status" value="1"/>
</dbReference>
<dbReference type="AlphaFoldDB" id="A0A6N6N482"/>
<dbReference type="EMBL" id="WAIE01000001">
    <property type="protein sequence ID" value="KAB1442864.1"/>
    <property type="molecule type" value="Genomic_DNA"/>
</dbReference>
<keyword evidence="9" id="KW-1185">Reference proteome</keyword>
<evidence type="ECO:0000313" key="9">
    <source>
        <dbReference type="Proteomes" id="UP000438699"/>
    </source>
</evidence>